<evidence type="ECO:0000256" key="3">
    <source>
        <dbReference type="ARBA" id="ARBA00015384"/>
    </source>
</evidence>
<protein>
    <recommendedName>
        <fullName evidence="3">Cytochrome c oxidase assembly protein CtaG</fullName>
    </recommendedName>
</protein>
<evidence type="ECO:0000256" key="4">
    <source>
        <dbReference type="ARBA" id="ARBA00022968"/>
    </source>
</evidence>
<dbReference type="OrthoDB" id="9965025at2"/>
<accession>A0A371X7S5</accession>
<name>A0A371X7S5_9HYPH</name>
<dbReference type="InterPro" id="IPR023471">
    <property type="entry name" value="CtaG/Cox11_dom_sf"/>
</dbReference>
<sequence>MRPLASHAPPARIGALPLVLGLFLFGAGVFGSGVHGAKAETRAPEATPPNAEGSDDGSGAANETATSGLVRLRFESRNLDGVEATFAPREPVTRVEPGKVTRIYFFMSNRSNRTVQLRLNYRVEPDADSVFYNQLQGVCTTGQTLGPWETTFVYDSVLIDPAILDDAEPGEEKVLTVHYTLKPAEDFPQLR</sequence>
<evidence type="ECO:0000256" key="6">
    <source>
        <dbReference type="SAM" id="MobiDB-lite"/>
    </source>
</evidence>
<dbReference type="RefSeq" id="WP_116682167.1">
    <property type="nucleotide sequence ID" value="NZ_QURL01000002.1"/>
</dbReference>
<organism evidence="7 8">
    <name type="scientific">Fulvimarina endophytica</name>
    <dbReference type="NCBI Taxonomy" id="2293836"/>
    <lineage>
        <taxon>Bacteria</taxon>
        <taxon>Pseudomonadati</taxon>
        <taxon>Pseudomonadota</taxon>
        <taxon>Alphaproteobacteria</taxon>
        <taxon>Hyphomicrobiales</taxon>
        <taxon>Aurantimonadaceae</taxon>
        <taxon>Fulvimarina</taxon>
    </lineage>
</organism>
<keyword evidence="8" id="KW-1185">Reference proteome</keyword>
<dbReference type="AlphaFoldDB" id="A0A371X7S5"/>
<dbReference type="Pfam" id="PF04442">
    <property type="entry name" value="CtaG_Cox11"/>
    <property type="match status" value="1"/>
</dbReference>
<proteinExistence type="inferred from homology"/>
<evidence type="ECO:0000313" key="7">
    <source>
        <dbReference type="EMBL" id="RFC65270.1"/>
    </source>
</evidence>
<evidence type="ECO:0000256" key="1">
    <source>
        <dbReference type="ARBA" id="ARBA00004382"/>
    </source>
</evidence>
<dbReference type="Proteomes" id="UP000264310">
    <property type="component" value="Unassembled WGS sequence"/>
</dbReference>
<dbReference type="SUPFAM" id="SSF110111">
    <property type="entry name" value="Ctag/Cox11"/>
    <property type="match status" value="1"/>
</dbReference>
<keyword evidence="4" id="KW-0735">Signal-anchor</keyword>
<comment type="caution">
    <text evidence="7">The sequence shown here is derived from an EMBL/GenBank/DDBJ whole genome shotgun (WGS) entry which is preliminary data.</text>
</comment>
<dbReference type="GO" id="GO:0005507">
    <property type="term" value="F:copper ion binding"/>
    <property type="evidence" value="ECO:0007669"/>
    <property type="project" value="InterPro"/>
</dbReference>
<keyword evidence="4" id="KW-0812">Transmembrane</keyword>
<evidence type="ECO:0000313" key="8">
    <source>
        <dbReference type="Proteomes" id="UP000264310"/>
    </source>
</evidence>
<keyword evidence="5" id="KW-0186">Copper</keyword>
<dbReference type="InterPro" id="IPR007533">
    <property type="entry name" value="Cyt_c_oxidase_assmbl_CtaG"/>
</dbReference>
<dbReference type="Gene3D" id="2.60.370.10">
    <property type="entry name" value="Ctag/Cox11"/>
    <property type="match status" value="1"/>
</dbReference>
<dbReference type="GO" id="GO:0005886">
    <property type="term" value="C:plasma membrane"/>
    <property type="evidence" value="ECO:0007669"/>
    <property type="project" value="UniProtKB-SubCell"/>
</dbReference>
<reference evidence="7 8" key="1">
    <citation type="submission" date="2018-08" db="EMBL/GenBank/DDBJ databases">
        <title>Fulvimarina sp. 85, whole genome shotgun sequence.</title>
        <authorList>
            <person name="Tuo L."/>
        </authorList>
    </citation>
    <scope>NUCLEOTIDE SEQUENCE [LARGE SCALE GENOMIC DNA]</scope>
    <source>
        <strain evidence="7 8">85</strain>
    </source>
</reference>
<dbReference type="EMBL" id="QURL01000002">
    <property type="protein sequence ID" value="RFC65270.1"/>
    <property type="molecule type" value="Genomic_DNA"/>
</dbReference>
<comment type="subcellular location">
    <subcellularLocation>
        <location evidence="1">Cell inner membrane</location>
        <topology evidence="1">Single-pass type II membrane protein</topology>
        <orientation evidence="1">Periplasmic side</orientation>
    </subcellularLocation>
</comment>
<evidence type="ECO:0000256" key="2">
    <source>
        <dbReference type="ARBA" id="ARBA00009620"/>
    </source>
</evidence>
<evidence type="ECO:0000256" key="5">
    <source>
        <dbReference type="ARBA" id="ARBA00023008"/>
    </source>
</evidence>
<feature type="region of interest" description="Disordered" evidence="6">
    <location>
        <begin position="40"/>
        <end position="62"/>
    </location>
</feature>
<gene>
    <name evidence="7" type="ORF">DYI37_05370</name>
</gene>
<comment type="similarity">
    <text evidence="2">Belongs to the COX11/CtaG family.</text>
</comment>